<dbReference type="Gene3D" id="1.20.1270.60">
    <property type="entry name" value="Arfaptin homology (AH) domain/BAR domain"/>
    <property type="match status" value="2"/>
</dbReference>
<evidence type="ECO:0000259" key="11">
    <source>
        <dbReference type="PROSITE" id="PS51741"/>
    </source>
</evidence>
<dbReference type="PANTHER" id="PTHR10657:SF4">
    <property type="entry name" value="PEPTIDYL-PROLYL CIS-TRANS ISOMERASE-RELATED"/>
    <property type="match status" value="1"/>
</dbReference>
<dbReference type="SUPFAM" id="SSF103657">
    <property type="entry name" value="BAR/IMD domain-like"/>
    <property type="match status" value="1"/>
</dbReference>
<keyword evidence="3 5" id="KW-0697">Rotamase</keyword>
<evidence type="ECO:0000256" key="3">
    <source>
        <dbReference type="ARBA" id="ARBA00023110"/>
    </source>
</evidence>
<dbReference type="PANTHER" id="PTHR10657">
    <property type="entry name" value="PEPTIDYL-PROLYL CIS-TRANS ISOMERASE"/>
    <property type="match status" value="1"/>
</dbReference>
<dbReference type="InterPro" id="IPR000297">
    <property type="entry name" value="PPIase_PpiC"/>
</dbReference>
<dbReference type="SUPFAM" id="SSF51045">
    <property type="entry name" value="WW domain"/>
    <property type="match status" value="1"/>
</dbReference>
<dbReference type="PROSITE" id="PS50186">
    <property type="entry name" value="DEP"/>
    <property type="match status" value="1"/>
</dbReference>
<dbReference type="InterPro" id="IPR031160">
    <property type="entry name" value="F_BAR_dom"/>
</dbReference>
<feature type="domain" description="F-BAR" evidence="11">
    <location>
        <begin position="3"/>
        <end position="454"/>
    </location>
</feature>
<dbReference type="SMART" id="SM00456">
    <property type="entry name" value="WW"/>
    <property type="match status" value="1"/>
</dbReference>
<comment type="caution">
    <text evidence="12">The sequence shown here is derived from an EMBL/GenBank/DDBJ whole genome shotgun (WGS) entry which is preliminary data.</text>
</comment>
<dbReference type="InterPro" id="IPR000198">
    <property type="entry name" value="RhoGAP_dom"/>
</dbReference>
<sequence>MNEHFSDSFWSPSIDPVPNYSLGVNILHTRLLHSARENHSITAFLQTRIDLETQCAQLLSTPIPNFNITNSCLKNAFDMVHTETSETAHCHRVRAGVLSQDVLEPLANFTRLFLSELTAKKGKLDDEIEEFKHTAQSALLTRAVYWSRCRALELACPEYRPPVPTGFEEEDVDEVSDEFIGGRKRSSSVTSELNVDNGGVKLGKYTVLPYREVAGSMGRMQKMIEGKRPAATGPRRFLGKDVFEWVRDYMASPPSTVRLDEKDITLDTESQEICRHLVALKFLRSVPKETSGFEKEKYYEVQQNVVERYLRKTRIRHTMSDDGQQSQQEEVDGVQNMSLEVPHSDRPSSVMEGFLDRFKHKKETDPTTKAHIEMNEAEQVYKKKIKFVNSMRVKMEESILNYFQEMETLEKDRINALKHAFTTMSSSLSNTLPMFKETYDRISLFQETVKPEQDINYIIEQFKTGPYCPRPMIYENYYYGSATEQTFGVPLEEVAQIYGSYVPPIVSKGVKLIDAGLAMTYNSNEKHKACEKVWSNIIPPKEMNKVCEKLDSLVGAKLKEALEKLDLNVLANLIRVYLLELPECLLTFDLYEPVKLLYATQQGTESRLTSISKLLATLPSSNYHTLKTLAHHLYKLLNQTTTDDMLNQLISMFSYVLLRPRTSSRFNIHDRHGNKLTRDLLTQYPAIFTKDINKTQRTNASRSNLVVDIPPLGKNFGMYSKLQRTNWDIEEEAYSPGGRAIIVPLTPRTLFDDPDYSISTPLESPNDQRFSSDVSLMLDLQDDAVEITDELEYRVKPNRFRREIDLPENWVVRHSRTYNKDYYFNTVTKESRWEAPTAGTEIERVRASHLLVKSRESRRPSSWREENITRTKEEALEILTEYQQKIETGQETLSALATNFSDCSSAKRGGDLGYFERGQMQKAFEDATFALQVGELSKPVWTDSGVHLILRTA</sequence>
<dbReference type="InterPro" id="IPR036020">
    <property type="entry name" value="WW_dom_sf"/>
</dbReference>
<dbReference type="InterPro" id="IPR051370">
    <property type="entry name" value="PPIase_Pin1"/>
</dbReference>
<dbReference type="CDD" id="cd00201">
    <property type="entry name" value="WW"/>
    <property type="match status" value="1"/>
</dbReference>
<dbReference type="EMBL" id="BAABUK010000019">
    <property type="protein sequence ID" value="GAA5814051.1"/>
    <property type="molecule type" value="Genomic_DNA"/>
</dbReference>
<dbReference type="SMART" id="SM00324">
    <property type="entry name" value="RhoGAP"/>
    <property type="match status" value="1"/>
</dbReference>
<dbReference type="Gene3D" id="1.10.555.10">
    <property type="entry name" value="Rho GTPase activation protein"/>
    <property type="match status" value="1"/>
</dbReference>
<dbReference type="PROSITE" id="PS50020">
    <property type="entry name" value="WW_DOMAIN_2"/>
    <property type="match status" value="1"/>
</dbReference>
<keyword evidence="6" id="KW-0175">Coiled coil</keyword>
<feature type="domain" description="Rho-GAP" evidence="10">
    <location>
        <begin position="489"/>
        <end position="688"/>
    </location>
</feature>
<dbReference type="PROSITE" id="PS51741">
    <property type="entry name" value="F_BAR"/>
    <property type="match status" value="1"/>
</dbReference>
<comment type="catalytic activity">
    <reaction evidence="1">
        <text>[protein]-peptidylproline (omega=180) = [protein]-peptidylproline (omega=0)</text>
        <dbReference type="Rhea" id="RHEA:16237"/>
        <dbReference type="Rhea" id="RHEA-COMP:10747"/>
        <dbReference type="Rhea" id="RHEA-COMP:10748"/>
        <dbReference type="ChEBI" id="CHEBI:83833"/>
        <dbReference type="ChEBI" id="CHEBI:83834"/>
        <dbReference type="EC" id="5.2.1.8"/>
    </reaction>
</comment>
<gene>
    <name evidence="12" type="ORF">MFLAVUS_007541</name>
</gene>
<evidence type="ECO:0000259" key="7">
    <source>
        <dbReference type="PROSITE" id="PS50020"/>
    </source>
</evidence>
<dbReference type="PROSITE" id="PS50198">
    <property type="entry name" value="PPIC_PPIASE_2"/>
    <property type="match status" value="1"/>
</dbReference>
<evidence type="ECO:0000256" key="6">
    <source>
        <dbReference type="PROSITE-ProRule" id="PRU01077"/>
    </source>
</evidence>
<proteinExistence type="predicted"/>
<dbReference type="Gene3D" id="2.20.70.10">
    <property type="match status" value="1"/>
</dbReference>
<evidence type="ECO:0000259" key="9">
    <source>
        <dbReference type="PROSITE" id="PS50198"/>
    </source>
</evidence>
<dbReference type="InterPro" id="IPR001202">
    <property type="entry name" value="WW_dom"/>
</dbReference>
<dbReference type="Pfam" id="PF00639">
    <property type="entry name" value="Rotamase"/>
    <property type="match status" value="1"/>
</dbReference>
<dbReference type="Gene3D" id="3.10.50.40">
    <property type="match status" value="1"/>
</dbReference>
<dbReference type="Proteomes" id="UP001473302">
    <property type="component" value="Unassembled WGS sequence"/>
</dbReference>
<dbReference type="Pfam" id="PF00620">
    <property type="entry name" value="RhoGAP"/>
    <property type="match status" value="1"/>
</dbReference>
<feature type="domain" description="DEP" evidence="8">
    <location>
        <begin position="234"/>
        <end position="303"/>
    </location>
</feature>
<evidence type="ECO:0000259" key="10">
    <source>
        <dbReference type="PROSITE" id="PS50238"/>
    </source>
</evidence>
<dbReference type="InterPro" id="IPR008936">
    <property type="entry name" value="Rho_GTPase_activation_prot"/>
</dbReference>
<dbReference type="SUPFAM" id="SSF54534">
    <property type="entry name" value="FKBP-like"/>
    <property type="match status" value="1"/>
</dbReference>
<dbReference type="PROSITE" id="PS50238">
    <property type="entry name" value="RHOGAP"/>
    <property type="match status" value="1"/>
</dbReference>
<evidence type="ECO:0000256" key="1">
    <source>
        <dbReference type="ARBA" id="ARBA00000971"/>
    </source>
</evidence>
<reference evidence="12 13" key="1">
    <citation type="submission" date="2024-04" db="EMBL/GenBank/DDBJ databases">
        <title>genome sequences of Mucor flavus KT1a and Helicostylum pulchrum KT1b strains isolated from the surface of a dry-aged beef.</title>
        <authorList>
            <person name="Toyotome T."/>
            <person name="Hosono M."/>
            <person name="Torimaru M."/>
            <person name="Fukuda K."/>
            <person name="Mikami N."/>
        </authorList>
    </citation>
    <scope>NUCLEOTIDE SEQUENCE [LARGE SCALE GENOMIC DNA]</scope>
    <source>
        <strain evidence="12 13">KT1a</strain>
    </source>
</reference>
<dbReference type="InterPro" id="IPR000591">
    <property type="entry name" value="DEP_dom"/>
</dbReference>
<evidence type="ECO:0000313" key="13">
    <source>
        <dbReference type="Proteomes" id="UP001473302"/>
    </source>
</evidence>
<dbReference type="InterPro" id="IPR027267">
    <property type="entry name" value="AH/BAR_dom_sf"/>
</dbReference>
<feature type="domain" description="PpiC" evidence="9">
    <location>
        <begin position="842"/>
        <end position="953"/>
    </location>
</feature>
<keyword evidence="13" id="KW-1185">Reference proteome</keyword>
<dbReference type="InterPro" id="IPR046357">
    <property type="entry name" value="PPIase_dom_sf"/>
</dbReference>
<evidence type="ECO:0000313" key="12">
    <source>
        <dbReference type="EMBL" id="GAA5814051.1"/>
    </source>
</evidence>
<evidence type="ECO:0000256" key="4">
    <source>
        <dbReference type="ARBA" id="ARBA00023235"/>
    </source>
</evidence>
<evidence type="ECO:0000256" key="5">
    <source>
        <dbReference type="PROSITE-ProRule" id="PRU00278"/>
    </source>
</evidence>
<dbReference type="Pfam" id="PF00397">
    <property type="entry name" value="WW"/>
    <property type="match status" value="1"/>
</dbReference>
<name>A0ABP9Z4R2_9FUNG</name>
<evidence type="ECO:0000259" key="8">
    <source>
        <dbReference type="PROSITE" id="PS50186"/>
    </source>
</evidence>
<protein>
    <recommendedName>
        <fullName evidence="2">peptidylprolyl isomerase</fullName>
        <ecNumber evidence="2">5.2.1.8</ecNumber>
    </recommendedName>
</protein>
<accession>A0ABP9Z4R2</accession>
<dbReference type="SUPFAM" id="SSF48350">
    <property type="entry name" value="GTPase activation domain, GAP"/>
    <property type="match status" value="1"/>
</dbReference>
<keyword evidence="4 5" id="KW-0413">Isomerase</keyword>
<feature type="domain" description="WW" evidence="7">
    <location>
        <begin position="804"/>
        <end position="838"/>
    </location>
</feature>
<evidence type="ECO:0000256" key="2">
    <source>
        <dbReference type="ARBA" id="ARBA00013194"/>
    </source>
</evidence>
<dbReference type="EC" id="5.2.1.8" evidence="2"/>
<organism evidence="12 13">
    <name type="scientific">Mucor flavus</name>
    <dbReference type="NCBI Taxonomy" id="439312"/>
    <lineage>
        <taxon>Eukaryota</taxon>
        <taxon>Fungi</taxon>
        <taxon>Fungi incertae sedis</taxon>
        <taxon>Mucoromycota</taxon>
        <taxon>Mucoromycotina</taxon>
        <taxon>Mucoromycetes</taxon>
        <taxon>Mucorales</taxon>
        <taxon>Mucorineae</taxon>
        <taxon>Mucoraceae</taxon>
        <taxon>Mucor</taxon>
    </lineage>
</organism>